<evidence type="ECO:0000256" key="1">
    <source>
        <dbReference type="ARBA" id="ARBA00004370"/>
    </source>
</evidence>
<keyword evidence="3 5" id="KW-1133">Transmembrane helix</keyword>
<dbReference type="InterPro" id="IPR000276">
    <property type="entry name" value="GPCR_Rhodpsn"/>
</dbReference>
<sequence>MESANATRQCAHHAGPNGTAASYVHVRVCASAVAFVVLAFFNILITGTVLRDQRLRGQARFALLVHLLLAALLYFAVCWLFNLLIYLDVRTPGATCTLLITAMITSASNILLTLTAMALDRYWAICLPLRYDSTCTRRWPWLTGLLTWALSSIIPLSLFLWPGGERSGAGCGRERLQRGAVHKVLLISACSAIILYSYVRILVEGRRLGVLSRRNRTGRRTIAWHGVQLAAYILPSFVLAALRVAARRCYIGEGTRELLAAVLFAFFSLAQCIAPVVYGLRKEELLERLRRGNLAKAVLERTVRLAAPRYPHSRERRLTSQTLVSLELPQSPV</sequence>
<dbReference type="Ensembl" id="ENSDCDT00010009942.1">
    <property type="protein sequence ID" value="ENSDCDP00010009459.1"/>
    <property type="gene ID" value="ENSDCDG00010004227.1"/>
</dbReference>
<evidence type="ECO:0000256" key="3">
    <source>
        <dbReference type="ARBA" id="ARBA00022989"/>
    </source>
</evidence>
<feature type="transmembrane region" description="Helical" evidence="5">
    <location>
        <begin position="24"/>
        <end position="49"/>
    </location>
</feature>
<evidence type="ECO:0000256" key="2">
    <source>
        <dbReference type="ARBA" id="ARBA00022692"/>
    </source>
</evidence>
<keyword evidence="2 5" id="KW-0812">Transmembrane</keyword>
<dbReference type="AlphaFoldDB" id="A0AAY4AKR7"/>
<dbReference type="PROSITE" id="PS50262">
    <property type="entry name" value="G_PROTEIN_RECEP_F1_2"/>
    <property type="match status" value="1"/>
</dbReference>
<dbReference type="GO" id="GO:0005549">
    <property type="term" value="F:odorant binding"/>
    <property type="evidence" value="ECO:0007669"/>
    <property type="project" value="TreeGrafter"/>
</dbReference>
<dbReference type="PANTHER" id="PTHR26451:SF882">
    <property type="entry name" value="OLFACTORY RECEPTOR 11A1-LIKE ISOFORM X1"/>
    <property type="match status" value="1"/>
</dbReference>
<dbReference type="GO" id="GO:0004984">
    <property type="term" value="F:olfactory receptor activity"/>
    <property type="evidence" value="ECO:0007669"/>
    <property type="project" value="TreeGrafter"/>
</dbReference>
<proteinExistence type="predicted"/>
<dbReference type="Gene3D" id="1.20.1070.10">
    <property type="entry name" value="Rhodopsin 7-helix transmembrane proteins"/>
    <property type="match status" value="1"/>
</dbReference>
<dbReference type="GeneTree" id="ENSGT01130000278414"/>
<dbReference type="SUPFAM" id="SSF81321">
    <property type="entry name" value="Family A G protein-coupled receptor-like"/>
    <property type="match status" value="1"/>
</dbReference>
<evidence type="ECO:0000256" key="4">
    <source>
        <dbReference type="ARBA" id="ARBA00023136"/>
    </source>
</evidence>
<feature type="domain" description="G-protein coupled receptors family 1 profile" evidence="6">
    <location>
        <begin position="41"/>
        <end position="278"/>
    </location>
</feature>
<dbReference type="InterPro" id="IPR052921">
    <property type="entry name" value="GPCR1_Superfamily_Member"/>
</dbReference>
<accession>A0AAY4AKR7</accession>
<dbReference type="GO" id="GO:0016020">
    <property type="term" value="C:membrane"/>
    <property type="evidence" value="ECO:0007669"/>
    <property type="project" value="UniProtKB-SubCell"/>
</dbReference>
<feature type="transmembrane region" description="Helical" evidence="5">
    <location>
        <begin position="139"/>
        <end position="161"/>
    </location>
</feature>
<feature type="transmembrane region" description="Helical" evidence="5">
    <location>
        <begin position="222"/>
        <end position="246"/>
    </location>
</feature>
<dbReference type="Proteomes" id="UP000694580">
    <property type="component" value="Chromosome 1"/>
</dbReference>
<evidence type="ECO:0000259" key="6">
    <source>
        <dbReference type="PROSITE" id="PS50262"/>
    </source>
</evidence>
<keyword evidence="8" id="KW-1185">Reference proteome</keyword>
<keyword evidence="4 5" id="KW-0472">Membrane</keyword>
<dbReference type="CDD" id="cd00637">
    <property type="entry name" value="7tm_classA_rhodopsin-like"/>
    <property type="match status" value="1"/>
</dbReference>
<evidence type="ECO:0000313" key="8">
    <source>
        <dbReference type="Proteomes" id="UP000694580"/>
    </source>
</evidence>
<name>A0AAY4AKR7_9TELE</name>
<dbReference type="PANTHER" id="PTHR26451">
    <property type="entry name" value="G_PROTEIN_RECEP_F1_2 DOMAIN-CONTAINING PROTEIN"/>
    <property type="match status" value="1"/>
</dbReference>
<dbReference type="GO" id="GO:0004930">
    <property type="term" value="F:G protein-coupled receptor activity"/>
    <property type="evidence" value="ECO:0007669"/>
    <property type="project" value="InterPro"/>
</dbReference>
<feature type="transmembrane region" description="Helical" evidence="5">
    <location>
        <begin position="181"/>
        <end position="201"/>
    </location>
</feature>
<reference evidence="7" key="2">
    <citation type="submission" date="2025-08" db="UniProtKB">
        <authorList>
            <consortium name="Ensembl"/>
        </authorList>
    </citation>
    <scope>IDENTIFICATION</scope>
</reference>
<dbReference type="Pfam" id="PF00001">
    <property type="entry name" value="7tm_1"/>
    <property type="match status" value="1"/>
</dbReference>
<feature type="transmembrane region" description="Helical" evidence="5">
    <location>
        <begin position="98"/>
        <end position="119"/>
    </location>
</feature>
<feature type="transmembrane region" description="Helical" evidence="5">
    <location>
        <begin position="61"/>
        <end position="86"/>
    </location>
</feature>
<feature type="transmembrane region" description="Helical" evidence="5">
    <location>
        <begin position="258"/>
        <end position="280"/>
    </location>
</feature>
<evidence type="ECO:0000313" key="7">
    <source>
        <dbReference type="Ensembl" id="ENSDCDP00010009459.1"/>
    </source>
</evidence>
<protein>
    <submittedName>
        <fullName evidence="7">Zgc:194312</fullName>
    </submittedName>
</protein>
<dbReference type="InterPro" id="IPR017452">
    <property type="entry name" value="GPCR_Rhodpsn_7TM"/>
</dbReference>
<reference evidence="7 8" key="1">
    <citation type="submission" date="2020-06" db="EMBL/GenBank/DDBJ databases">
        <authorList>
            <consortium name="Wellcome Sanger Institute Data Sharing"/>
        </authorList>
    </citation>
    <scope>NUCLEOTIDE SEQUENCE [LARGE SCALE GENOMIC DNA]</scope>
</reference>
<organism evidence="7 8">
    <name type="scientific">Denticeps clupeoides</name>
    <name type="common">denticle herring</name>
    <dbReference type="NCBI Taxonomy" id="299321"/>
    <lineage>
        <taxon>Eukaryota</taxon>
        <taxon>Metazoa</taxon>
        <taxon>Chordata</taxon>
        <taxon>Craniata</taxon>
        <taxon>Vertebrata</taxon>
        <taxon>Euteleostomi</taxon>
        <taxon>Actinopterygii</taxon>
        <taxon>Neopterygii</taxon>
        <taxon>Teleostei</taxon>
        <taxon>Clupei</taxon>
        <taxon>Clupeiformes</taxon>
        <taxon>Denticipitoidei</taxon>
        <taxon>Denticipitidae</taxon>
        <taxon>Denticeps</taxon>
    </lineage>
</organism>
<reference evidence="7" key="3">
    <citation type="submission" date="2025-09" db="UniProtKB">
        <authorList>
            <consortium name="Ensembl"/>
        </authorList>
    </citation>
    <scope>IDENTIFICATION</scope>
</reference>
<gene>
    <name evidence="7" type="primary">zgc:194312</name>
</gene>
<comment type="subcellular location">
    <subcellularLocation>
        <location evidence="1">Membrane</location>
    </subcellularLocation>
</comment>
<evidence type="ECO:0000256" key="5">
    <source>
        <dbReference type="SAM" id="Phobius"/>
    </source>
</evidence>